<dbReference type="AlphaFoldDB" id="A0A4Y2X316"/>
<sequence length="78" mass="9252">MFSKREQRSWIKIECARGRTAWQCHQEACREPALPYRIVARWVKAFNDVCQRLADMRRPDRPNVSEEVYTVAALLDLD</sequence>
<accession>A0A4Y2X316</accession>
<name>A0A4Y2X316_ARAVE</name>
<reference evidence="1 2" key="1">
    <citation type="journal article" date="2019" name="Sci. Rep.">
        <title>Orb-weaving spider Araneus ventricosus genome elucidates the spidroin gene catalogue.</title>
        <authorList>
            <person name="Kono N."/>
            <person name="Nakamura H."/>
            <person name="Ohtoshi R."/>
            <person name="Moran D.A.P."/>
            <person name="Shinohara A."/>
            <person name="Yoshida Y."/>
            <person name="Fujiwara M."/>
            <person name="Mori M."/>
            <person name="Tomita M."/>
            <person name="Arakawa K."/>
        </authorList>
    </citation>
    <scope>NUCLEOTIDE SEQUENCE [LARGE SCALE GENOMIC DNA]</scope>
</reference>
<keyword evidence="2" id="KW-1185">Reference proteome</keyword>
<organism evidence="1 2">
    <name type="scientific">Araneus ventricosus</name>
    <name type="common">Orbweaver spider</name>
    <name type="synonym">Epeira ventricosa</name>
    <dbReference type="NCBI Taxonomy" id="182803"/>
    <lineage>
        <taxon>Eukaryota</taxon>
        <taxon>Metazoa</taxon>
        <taxon>Ecdysozoa</taxon>
        <taxon>Arthropoda</taxon>
        <taxon>Chelicerata</taxon>
        <taxon>Arachnida</taxon>
        <taxon>Araneae</taxon>
        <taxon>Araneomorphae</taxon>
        <taxon>Entelegynae</taxon>
        <taxon>Araneoidea</taxon>
        <taxon>Araneidae</taxon>
        <taxon>Araneus</taxon>
    </lineage>
</organism>
<dbReference type="Proteomes" id="UP000499080">
    <property type="component" value="Unassembled WGS sequence"/>
</dbReference>
<evidence type="ECO:0000313" key="1">
    <source>
        <dbReference type="EMBL" id="GBO43969.1"/>
    </source>
</evidence>
<comment type="caution">
    <text evidence="1">The sequence shown here is derived from an EMBL/GenBank/DDBJ whole genome shotgun (WGS) entry which is preliminary data.</text>
</comment>
<protein>
    <recommendedName>
        <fullName evidence="3">Mos1 transposase HTH domain-containing protein</fullName>
    </recommendedName>
</protein>
<dbReference type="OrthoDB" id="10017160at2759"/>
<evidence type="ECO:0008006" key="3">
    <source>
        <dbReference type="Google" id="ProtNLM"/>
    </source>
</evidence>
<evidence type="ECO:0000313" key="2">
    <source>
        <dbReference type="Proteomes" id="UP000499080"/>
    </source>
</evidence>
<gene>
    <name evidence="1" type="ORF">AVEN_131688_1</name>
</gene>
<dbReference type="EMBL" id="BGPR01070545">
    <property type="protein sequence ID" value="GBO43969.1"/>
    <property type="molecule type" value="Genomic_DNA"/>
</dbReference>
<proteinExistence type="predicted"/>